<gene>
    <name evidence="2" type="ORF">GCM10022246_04250</name>
</gene>
<keyword evidence="1" id="KW-0812">Transmembrane</keyword>
<dbReference type="Proteomes" id="UP001501081">
    <property type="component" value="Unassembled WGS sequence"/>
</dbReference>
<name>A0ABP7NTT9_9SPHI</name>
<dbReference type="EMBL" id="BAABAK010000001">
    <property type="protein sequence ID" value="GAA3953212.1"/>
    <property type="molecule type" value="Genomic_DNA"/>
</dbReference>
<reference evidence="3" key="1">
    <citation type="journal article" date="2019" name="Int. J. Syst. Evol. Microbiol.">
        <title>The Global Catalogue of Microorganisms (GCM) 10K type strain sequencing project: providing services to taxonomists for standard genome sequencing and annotation.</title>
        <authorList>
            <consortium name="The Broad Institute Genomics Platform"/>
            <consortium name="The Broad Institute Genome Sequencing Center for Infectious Disease"/>
            <person name="Wu L."/>
            <person name="Ma J."/>
        </authorList>
    </citation>
    <scope>NUCLEOTIDE SEQUENCE [LARGE SCALE GENOMIC DNA]</scope>
    <source>
        <strain evidence="3">JCM 17338</strain>
    </source>
</reference>
<evidence type="ECO:0000313" key="2">
    <source>
        <dbReference type="EMBL" id="GAA3953212.1"/>
    </source>
</evidence>
<organism evidence="2 3">
    <name type="scientific">Pedobacter ginsengiterrae</name>
    <dbReference type="NCBI Taxonomy" id="871696"/>
    <lineage>
        <taxon>Bacteria</taxon>
        <taxon>Pseudomonadati</taxon>
        <taxon>Bacteroidota</taxon>
        <taxon>Sphingobacteriia</taxon>
        <taxon>Sphingobacteriales</taxon>
        <taxon>Sphingobacteriaceae</taxon>
        <taxon>Pedobacter</taxon>
    </lineage>
</organism>
<protein>
    <recommendedName>
        <fullName evidence="4">DUF2946 domain-containing protein</fullName>
    </recommendedName>
</protein>
<feature type="transmembrane region" description="Helical" evidence="1">
    <location>
        <begin position="12"/>
        <end position="31"/>
    </location>
</feature>
<proteinExistence type="predicted"/>
<keyword evidence="3" id="KW-1185">Reference proteome</keyword>
<sequence length="122" mass="13878">MNNWTHKYRYTIFARIWAILLLAIFINATLIESLHHHEFERVSASKQKVNVITHHEQLKISVLKCKLCDLVKHHNHFYTLPTANPSGFISAKPEEKSSIFILAKSSAFVLLSSNKGPPSVNA</sequence>
<dbReference type="RefSeq" id="WP_344764536.1">
    <property type="nucleotide sequence ID" value="NZ_BAABAK010000001.1"/>
</dbReference>
<evidence type="ECO:0000313" key="3">
    <source>
        <dbReference type="Proteomes" id="UP001501081"/>
    </source>
</evidence>
<evidence type="ECO:0000256" key="1">
    <source>
        <dbReference type="SAM" id="Phobius"/>
    </source>
</evidence>
<keyword evidence="1" id="KW-0472">Membrane</keyword>
<comment type="caution">
    <text evidence="2">The sequence shown here is derived from an EMBL/GenBank/DDBJ whole genome shotgun (WGS) entry which is preliminary data.</text>
</comment>
<evidence type="ECO:0008006" key="4">
    <source>
        <dbReference type="Google" id="ProtNLM"/>
    </source>
</evidence>
<keyword evidence="1" id="KW-1133">Transmembrane helix</keyword>
<accession>A0ABP7NTT9</accession>